<dbReference type="AlphaFoldDB" id="A0A1C3W595"/>
<feature type="chain" id="PRO_5008685147" description="Lysozyme inhibitor LprI N-terminal domain-containing protein" evidence="1">
    <location>
        <begin position="23"/>
        <end position="207"/>
    </location>
</feature>
<dbReference type="PANTHER" id="PTHR37549">
    <property type="entry name" value="LIPOPROTEIN LPRI"/>
    <property type="match status" value="1"/>
</dbReference>
<keyword evidence="1" id="KW-0732">Signal</keyword>
<dbReference type="InterPro" id="IPR052755">
    <property type="entry name" value="Lysozyme_Inhibitor_LprI"/>
</dbReference>
<dbReference type="OrthoDB" id="8397537at2"/>
<reference evidence="3" key="1">
    <citation type="submission" date="2016-08" db="EMBL/GenBank/DDBJ databases">
        <authorList>
            <person name="Varghese N."/>
            <person name="Submissions Spin"/>
        </authorList>
    </citation>
    <scope>NUCLEOTIDE SEQUENCE [LARGE SCALE GENOMIC DNA]</scope>
    <source>
        <strain evidence="3">CCBAU 57015</strain>
    </source>
</reference>
<evidence type="ECO:0008006" key="4">
    <source>
        <dbReference type="Google" id="ProtNLM"/>
    </source>
</evidence>
<feature type="signal peptide" evidence="1">
    <location>
        <begin position="1"/>
        <end position="22"/>
    </location>
</feature>
<evidence type="ECO:0000313" key="2">
    <source>
        <dbReference type="EMBL" id="SCB35277.1"/>
    </source>
</evidence>
<dbReference type="RefSeq" id="WP_075856078.1">
    <property type="nucleotide sequence ID" value="NZ_FMAC01000011.1"/>
</dbReference>
<accession>A0A1C3W595</accession>
<protein>
    <recommendedName>
        <fullName evidence="4">Lysozyme inhibitor LprI N-terminal domain-containing protein</fullName>
    </recommendedName>
</protein>
<name>A0A1C3W595_9HYPH</name>
<sequence length="207" mass="22174">MRISLSALAMIIIGGIAPPVEAAGIDCAKSVSASDHMICQDKSLLAQDTMMEALYASALKRDDADKIRSQQQRWVATVQSCGDLTCIRHAYDDQVSFILDTKGVVSASTDFTLKRSDGNEGRLSIFGPVDGLVAVTLSSVYAGPGAGNVNADGIQSVVPLTKEHAELSRGRCKFSLNRLNAKTWRVSQAGSCFLADGVTFRGIYRKQ</sequence>
<organism evidence="2 3">
    <name type="scientific">Rhizobium hainanense</name>
    <dbReference type="NCBI Taxonomy" id="52131"/>
    <lineage>
        <taxon>Bacteria</taxon>
        <taxon>Pseudomonadati</taxon>
        <taxon>Pseudomonadota</taxon>
        <taxon>Alphaproteobacteria</taxon>
        <taxon>Hyphomicrobiales</taxon>
        <taxon>Rhizobiaceae</taxon>
        <taxon>Rhizobium/Agrobacterium group</taxon>
        <taxon>Rhizobium</taxon>
    </lineage>
</organism>
<keyword evidence="3" id="KW-1185">Reference proteome</keyword>
<proteinExistence type="predicted"/>
<dbReference type="Proteomes" id="UP000186228">
    <property type="component" value="Unassembled WGS sequence"/>
</dbReference>
<evidence type="ECO:0000256" key="1">
    <source>
        <dbReference type="SAM" id="SignalP"/>
    </source>
</evidence>
<dbReference type="PANTHER" id="PTHR37549:SF1">
    <property type="entry name" value="LIPOPROTEIN LPRI"/>
    <property type="match status" value="1"/>
</dbReference>
<dbReference type="GO" id="GO:0005576">
    <property type="term" value="C:extracellular region"/>
    <property type="evidence" value="ECO:0007669"/>
    <property type="project" value="TreeGrafter"/>
</dbReference>
<dbReference type="EMBL" id="FMAC01000011">
    <property type="protein sequence ID" value="SCB35277.1"/>
    <property type="molecule type" value="Genomic_DNA"/>
</dbReference>
<gene>
    <name evidence="2" type="ORF">GA0061100_111160</name>
</gene>
<evidence type="ECO:0000313" key="3">
    <source>
        <dbReference type="Proteomes" id="UP000186228"/>
    </source>
</evidence>